<dbReference type="Gene3D" id="3.90.550.10">
    <property type="entry name" value="Spore Coat Polysaccharide Biosynthesis Protein SpsA, Chain A"/>
    <property type="match status" value="1"/>
</dbReference>
<keyword evidence="1" id="KW-1003">Cell membrane</keyword>
<dbReference type="CDD" id="cd02526">
    <property type="entry name" value="GT2_RfbF_like"/>
    <property type="match status" value="1"/>
</dbReference>
<feature type="domain" description="Glycosyltransferase 2-like" evidence="2">
    <location>
        <begin position="5"/>
        <end position="108"/>
    </location>
</feature>
<dbReference type="InterPro" id="IPR029044">
    <property type="entry name" value="Nucleotide-diphossugar_trans"/>
</dbReference>
<dbReference type="RefSeq" id="WP_340613126.1">
    <property type="nucleotide sequence ID" value="NZ_JBBNAW010000034.1"/>
</dbReference>
<evidence type="ECO:0000259" key="2">
    <source>
        <dbReference type="Pfam" id="PF00535"/>
    </source>
</evidence>
<keyword evidence="1" id="KW-0997">Cell inner membrane</keyword>
<dbReference type="InterPro" id="IPR001173">
    <property type="entry name" value="Glyco_trans_2-like"/>
</dbReference>
<protein>
    <submittedName>
        <fullName evidence="3">Glycosyltransferase family 2 protein</fullName>
    </submittedName>
</protein>
<name>A0ABU9A5S4_9PSED</name>
<reference evidence="3 4" key="1">
    <citation type="submission" date="2024-03" db="EMBL/GenBank/DDBJ databases">
        <title>Screening, Identification and Application of a Plant Lactobacillus Strain.</title>
        <authorList>
            <person name="Li Y.L."/>
        </authorList>
    </citation>
    <scope>NUCLEOTIDE SEQUENCE [LARGE SCALE GENOMIC DNA]</scope>
    <source>
        <strain evidence="3 4">JDB</strain>
    </source>
</reference>
<evidence type="ECO:0000313" key="4">
    <source>
        <dbReference type="Proteomes" id="UP001386972"/>
    </source>
</evidence>
<dbReference type="SUPFAM" id="SSF53448">
    <property type="entry name" value="Nucleotide-diphospho-sugar transferases"/>
    <property type="match status" value="1"/>
</dbReference>
<dbReference type="EMBL" id="JBBNAW010000034">
    <property type="protein sequence ID" value="MEK2611959.1"/>
    <property type="molecule type" value="Genomic_DNA"/>
</dbReference>
<evidence type="ECO:0000313" key="3">
    <source>
        <dbReference type="EMBL" id="MEK2611959.1"/>
    </source>
</evidence>
<dbReference type="Pfam" id="PF00535">
    <property type="entry name" value="Glycos_transf_2"/>
    <property type="match status" value="1"/>
</dbReference>
<organism evidence="3 4">
    <name type="scientific">Pseudomonas shirazensis</name>
    <dbReference type="NCBI Taxonomy" id="2745494"/>
    <lineage>
        <taxon>Bacteria</taxon>
        <taxon>Pseudomonadati</taxon>
        <taxon>Pseudomonadota</taxon>
        <taxon>Gammaproteobacteria</taxon>
        <taxon>Pseudomonadales</taxon>
        <taxon>Pseudomonadaceae</taxon>
        <taxon>Pseudomonas</taxon>
    </lineage>
</organism>
<sequence length="288" mass="32207">MRVAVVVTVYNPVIADLLGNIGSYLGQVDHVVVTDNSDEPALQQQIAQQLAGYPSVVLNQLLRNVGIAAAQNIGLERARQLGCEFVIEMDQDSRLPADYVARVVRQHARLTEQGHKVGGIGPLAVRKDSDEVYDGLSRTGEVIDVEYTLSSGLLVQISVADIVGPKNEQLFIDFVDWEWCWRSRACGYRIFIDTTLEISHMLGDGHLRLFGLNIGMPAPIRHYYQFRNFIYLLGQRVVPLKWKLKYGVITLAKLVLIPLVFDRKIKRLGYAFKGIKDALLGVYGKIGE</sequence>
<evidence type="ECO:0000256" key="1">
    <source>
        <dbReference type="ARBA" id="ARBA00022519"/>
    </source>
</evidence>
<dbReference type="Proteomes" id="UP001386972">
    <property type="component" value="Unassembled WGS sequence"/>
</dbReference>
<proteinExistence type="predicted"/>
<keyword evidence="1" id="KW-0472">Membrane</keyword>
<accession>A0ABU9A5S4</accession>
<keyword evidence="4" id="KW-1185">Reference proteome</keyword>
<comment type="caution">
    <text evidence="3">The sequence shown here is derived from an EMBL/GenBank/DDBJ whole genome shotgun (WGS) entry which is preliminary data.</text>
</comment>
<gene>
    <name evidence="3" type="ORF">WLF18_22985</name>
</gene>